<evidence type="ECO:0000313" key="1">
    <source>
        <dbReference type="EMBL" id="MFB9990996.1"/>
    </source>
</evidence>
<gene>
    <name evidence="1" type="ORF">ACFFLM_03240</name>
</gene>
<evidence type="ECO:0000313" key="2">
    <source>
        <dbReference type="Proteomes" id="UP001589733"/>
    </source>
</evidence>
<protein>
    <submittedName>
        <fullName evidence="1">Uncharacterized protein</fullName>
    </submittedName>
</protein>
<keyword evidence="2" id="KW-1185">Reference proteome</keyword>
<reference evidence="1 2" key="1">
    <citation type="submission" date="2024-09" db="EMBL/GenBank/DDBJ databases">
        <authorList>
            <person name="Sun Q."/>
            <person name="Mori K."/>
        </authorList>
    </citation>
    <scope>NUCLEOTIDE SEQUENCE [LARGE SCALE GENOMIC DNA]</scope>
    <source>
        <strain evidence="1 2">JCM 13503</strain>
    </source>
</reference>
<comment type="caution">
    <text evidence="1">The sequence shown here is derived from an EMBL/GenBank/DDBJ whole genome shotgun (WGS) entry which is preliminary data.</text>
</comment>
<dbReference type="Proteomes" id="UP001589733">
    <property type="component" value="Unassembled WGS sequence"/>
</dbReference>
<name>A0ABV6AXQ4_9DEIO</name>
<organism evidence="1 2">
    <name type="scientific">Deinococcus oregonensis</name>
    <dbReference type="NCBI Taxonomy" id="1805970"/>
    <lineage>
        <taxon>Bacteria</taxon>
        <taxon>Thermotogati</taxon>
        <taxon>Deinococcota</taxon>
        <taxon>Deinococci</taxon>
        <taxon>Deinococcales</taxon>
        <taxon>Deinococcaceae</taxon>
        <taxon>Deinococcus</taxon>
    </lineage>
</organism>
<proteinExistence type="predicted"/>
<sequence length="104" mass="11474">MPTIHIIHSTAGWIAFTHAKGLYPTERLILVLTGQAVTLVFDLDQLDRLHDLTVAGTAVIVTARDFAHPRITLQDLPAWIRIEADLQTALEALGLSLKDGNPWL</sequence>
<dbReference type="EMBL" id="JBHLYR010000011">
    <property type="protein sequence ID" value="MFB9990996.1"/>
    <property type="molecule type" value="Genomic_DNA"/>
</dbReference>
<dbReference type="RefSeq" id="WP_380005495.1">
    <property type="nucleotide sequence ID" value="NZ_JBHLYR010000011.1"/>
</dbReference>
<accession>A0ABV6AXQ4</accession>